<keyword evidence="2" id="KW-1185">Reference proteome</keyword>
<protein>
    <submittedName>
        <fullName evidence="1">Uncharacterized protein</fullName>
    </submittedName>
</protein>
<proteinExistence type="predicted"/>
<dbReference type="EMBL" id="JAPWDQ010000019">
    <property type="protein sequence ID" value="KAJ5466621.1"/>
    <property type="molecule type" value="Genomic_DNA"/>
</dbReference>
<reference evidence="1" key="1">
    <citation type="submission" date="2022-12" db="EMBL/GenBank/DDBJ databases">
        <authorList>
            <person name="Petersen C."/>
        </authorList>
    </citation>
    <scope>NUCLEOTIDE SEQUENCE</scope>
    <source>
        <strain evidence="1">IBT 30728</strain>
    </source>
</reference>
<organism evidence="1 2">
    <name type="scientific">Penicillium diatomitis</name>
    <dbReference type="NCBI Taxonomy" id="2819901"/>
    <lineage>
        <taxon>Eukaryota</taxon>
        <taxon>Fungi</taxon>
        <taxon>Dikarya</taxon>
        <taxon>Ascomycota</taxon>
        <taxon>Pezizomycotina</taxon>
        <taxon>Eurotiomycetes</taxon>
        <taxon>Eurotiomycetidae</taxon>
        <taxon>Eurotiales</taxon>
        <taxon>Aspergillaceae</taxon>
        <taxon>Penicillium</taxon>
    </lineage>
</organism>
<dbReference type="GeneID" id="81629422"/>
<dbReference type="AlphaFoldDB" id="A0A9W9WKG4"/>
<evidence type="ECO:0000313" key="2">
    <source>
        <dbReference type="Proteomes" id="UP001148312"/>
    </source>
</evidence>
<name>A0A9W9WKG4_9EURO</name>
<sequence>MLEVELVEVGESGSGGSLGGDGGGISTPHNRSIVLPAGRQLRFLFKPKHDFSVREFKRGKAIILGFGFEEELSLNTAARHDARNGQLY</sequence>
<evidence type="ECO:0000313" key="1">
    <source>
        <dbReference type="EMBL" id="KAJ5466621.1"/>
    </source>
</evidence>
<reference evidence="1" key="2">
    <citation type="journal article" date="2023" name="IMA Fungus">
        <title>Comparative genomic study of the Penicillium genus elucidates a diverse pangenome and 15 lateral gene transfer events.</title>
        <authorList>
            <person name="Petersen C."/>
            <person name="Sorensen T."/>
            <person name="Nielsen M.R."/>
            <person name="Sondergaard T.E."/>
            <person name="Sorensen J.L."/>
            <person name="Fitzpatrick D.A."/>
            <person name="Frisvad J.C."/>
            <person name="Nielsen K.L."/>
        </authorList>
    </citation>
    <scope>NUCLEOTIDE SEQUENCE</scope>
    <source>
        <strain evidence="1">IBT 30728</strain>
    </source>
</reference>
<dbReference type="Proteomes" id="UP001148312">
    <property type="component" value="Unassembled WGS sequence"/>
</dbReference>
<gene>
    <name evidence="1" type="ORF">N7539_009577</name>
</gene>
<accession>A0A9W9WKG4</accession>
<dbReference type="RefSeq" id="XP_056785667.1">
    <property type="nucleotide sequence ID" value="XM_056939172.1"/>
</dbReference>
<comment type="caution">
    <text evidence="1">The sequence shown here is derived from an EMBL/GenBank/DDBJ whole genome shotgun (WGS) entry which is preliminary data.</text>
</comment>